<evidence type="ECO:0000256" key="1">
    <source>
        <dbReference type="SAM" id="SignalP"/>
    </source>
</evidence>
<organism evidence="2 3">
    <name type="scientific">Microbulbifer rhizosphaerae</name>
    <dbReference type="NCBI Taxonomy" id="1562603"/>
    <lineage>
        <taxon>Bacteria</taxon>
        <taxon>Pseudomonadati</taxon>
        <taxon>Pseudomonadota</taxon>
        <taxon>Gammaproteobacteria</taxon>
        <taxon>Cellvibrionales</taxon>
        <taxon>Microbulbiferaceae</taxon>
        <taxon>Microbulbifer</taxon>
    </lineage>
</organism>
<dbReference type="EMBL" id="JACHWZ010000008">
    <property type="protein sequence ID" value="MBB3061223.1"/>
    <property type="molecule type" value="Genomic_DNA"/>
</dbReference>
<feature type="chain" id="PRO_5031414158" description="BNR repeat-containing family member" evidence="1">
    <location>
        <begin position="21"/>
        <end position="464"/>
    </location>
</feature>
<accession>A0A7W4WCJ4</accession>
<evidence type="ECO:0000313" key="3">
    <source>
        <dbReference type="Proteomes" id="UP000535937"/>
    </source>
</evidence>
<evidence type="ECO:0000313" key="2">
    <source>
        <dbReference type="EMBL" id="MBB3061223.1"/>
    </source>
</evidence>
<dbReference type="Proteomes" id="UP000535937">
    <property type="component" value="Unassembled WGS sequence"/>
</dbReference>
<comment type="caution">
    <text evidence="2">The sequence shown here is derived from an EMBL/GenBank/DDBJ whole genome shotgun (WGS) entry which is preliminary data.</text>
</comment>
<proteinExistence type="predicted"/>
<sequence length="464" mass="51507">MKTPFISLFTLLLATTQAQAAESIPGPAEVGARQIPVIEEAYAGSSINVVAGSRQTLYTDGAYQYAGFYGADGRLLLAKRRLGENSWQIHPTEFITDLKDAHNTISLVVDGGGYLHLAWGHHNTPLNYSRSVEPDSLIMGEPRAMVGEAEQSVTYPQFFRLADGNLLFLYRDGGSGNGRLVLNHYAAEQQKWSRRQGNLIDGESQRSAYWDMSIDKGGRLHLAWNWRETPDVASNHDLLYARSDDGGKSWQRSDGSDYKLPITQARAEVAATIPQNRNLMNPPAVDANHRGQPVIASYWSPEKGARPRFNLVYRDERGWHTIPGPEAGQDFTLQGHGTKRPPISRAALLVESGKDKGAHLIYRDDSRGGRVLAASLDDLRSPEWHFRYLTEENVGAWEPSIDPAQWQRMKQAQLLLQPVTQLDGDDRSGSDAKPTPLSLLIWGPVRENHQRRGVADDDTKAVGP</sequence>
<dbReference type="SUPFAM" id="SSF50939">
    <property type="entry name" value="Sialidases"/>
    <property type="match status" value="1"/>
</dbReference>
<evidence type="ECO:0008006" key="4">
    <source>
        <dbReference type="Google" id="ProtNLM"/>
    </source>
</evidence>
<name>A0A7W4WCJ4_9GAMM</name>
<protein>
    <recommendedName>
        <fullName evidence="4">BNR repeat-containing family member</fullName>
    </recommendedName>
</protein>
<dbReference type="InterPro" id="IPR036278">
    <property type="entry name" value="Sialidase_sf"/>
</dbReference>
<reference evidence="2 3" key="1">
    <citation type="submission" date="2020-08" db="EMBL/GenBank/DDBJ databases">
        <title>Genomic Encyclopedia of Type Strains, Phase III (KMG-III): the genomes of soil and plant-associated and newly described type strains.</title>
        <authorList>
            <person name="Whitman W."/>
        </authorList>
    </citation>
    <scope>NUCLEOTIDE SEQUENCE [LARGE SCALE GENOMIC DNA]</scope>
    <source>
        <strain evidence="2 3">CECT 8799</strain>
    </source>
</reference>
<dbReference type="Pfam" id="PF15892">
    <property type="entry name" value="BNR_4"/>
    <property type="match status" value="1"/>
</dbReference>
<gene>
    <name evidence="2" type="ORF">FHS09_002056</name>
</gene>
<dbReference type="AlphaFoldDB" id="A0A7W4WCJ4"/>
<keyword evidence="3" id="KW-1185">Reference proteome</keyword>
<keyword evidence="1" id="KW-0732">Signal</keyword>
<dbReference type="Gene3D" id="2.120.10.10">
    <property type="match status" value="1"/>
</dbReference>
<feature type="signal peptide" evidence="1">
    <location>
        <begin position="1"/>
        <end position="20"/>
    </location>
</feature>
<dbReference type="RefSeq" id="WP_183459409.1">
    <property type="nucleotide sequence ID" value="NZ_JACHWZ010000008.1"/>
</dbReference>